<dbReference type="PROSITE" id="PS50928">
    <property type="entry name" value="ABC_TM1"/>
    <property type="match status" value="1"/>
</dbReference>
<geneLocation type="plasmid" evidence="9 10">
    <name>pDAETH-1</name>
</geneLocation>
<evidence type="ECO:0000256" key="1">
    <source>
        <dbReference type="ARBA" id="ARBA00004651"/>
    </source>
</evidence>
<evidence type="ECO:0000259" key="8">
    <source>
        <dbReference type="PROSITE" id="PS50928"/>
    </source>
</evidence>
<protein>
    <submittedName>
        <fullName evidence="9">Sugar ABC transporter permease</fullName>
    </submittedName>
</protein>
<feature type="domain" description="ABC transmembrane type-1" evidence="8">
    <location>
        <begin position="91"/>
        <end position="279"/>
    </location>
</feature>
<keyword evidence="3" id="KW-1003">Cell membrane</keyword>
<dbReference type="EMBL" id="AP026561">
    <property type="protein sequence ID" value="BDP43637.1"/>
    <property type="molecule type" value="Genomic_DNA"/>
</dbReference>
<dbReference type="Proteomes" id="UP001064971">
    <property type="component" value="Plasmid pDAETH-1"/>
</dbReference>
<evidence type="ECO:0000313" key="9">
    <source>
        <dbReference type="EMBL" id="BDP43637.1"/>
    </source>
</evidence>
<keyword evidence="5 7" id="KW-1133">Transmembrane helix</keyword>
<comment type="subcellular location">
    <subcellularLocation>
        <location evidence="1 7">Cell membrane</location>
        <topology evidence="1 7">Multi-pass membrane protein</topology>
    </subcellularLocation>
</comment>
<dbReference type="InterPro" id="IPR035906">
    <property type="entry name" value="MetI-like_sf"/>
</dbReference>
<proteinExistence type="inferred from homology"/>
<keyword evidence="2 7" id="KW-0813">Transport</keyword>
<keyword evidence="6 7" id="KW-0472">Membrane</keyword>
<evidence type="ECO:0000313" key="10">
    <source>
        <dbReference type="Proteomes" id="UP001064971"/>
    </source>
</evidence>
<evidence type="ECO:0000256" key="5">
    <source>
        <dbReference type="ARBA" id="ARBA00022989"/>
    </source>
</evidence>
<dbReference type="Pfam" id="PF00528">
    <property type="entry name" value="BPD_transp_1"/>
    <property type="match status" value="1"/>
</dbReference>
<evidence type="ECO:0000256" key="3">
    <source>
        <dbReference type="ARBA" id="ARBA00022475"/>
    </source>
</evidence>
<comment type="similarity">
    <text evidence="7">Belongs to the binding-protein-dependent transport system permease family.</text>
</comment>
<dbReference type="CDD" id="cd06261">
    <property type="entry name" value="TM_PBP2"/>
    <property type="match status" value="1"/>
</dbReference>
<dbReference type="InterPro" id="IPR000515">
    <property type="entry name" value="MetI-like"/>
</dbReference>
<reference evidence="9" key="1">
    <citation type="submission" date="2022-07" db="EMBL/GenBank/DDBJ databases">
        <title>Complete Genome Sequence of the Radioresistant Bacterium Deinococcus aetherius ST0316, Isolated from the Air Dust collected in Lower Stratosphere above Japan.</title>
        <authorList>
            <person name="Satoh K."/>
            <person name="Hagiwara K."/>
            <person name="Katsumata K."/>
            <person name="Kubo A."/>
            <person name="Yokobori S."/>
            <person name="Yamagishi A."/>
            <person name="Oono Y."/>
            <person name="Narumi I."/>
        </authorList>
    </citation>
    <scope>NUCLEOTIDE SEQUENCE</scope>
    <source>
        <strain evidence="9">ST0316</strain>
        <plasmid evidence="9">pDAETH-1</plasmid>
    </source>
</reference>
<feature type="transmembrane region" description="Helical" evidence="7">
    <location>
        <begin position="254"/>
        <end position="279"/>
    </location>
</feature>
<accession>A0ABN6RJX1</accession>
<evidence type="ECO:0000256" key="4">
    <source>
        <dbReference type="ARBA" id="ARBA00022692"/>
    </source>
</evidence>
<dbReference type="RefSeq" id="WP_264777508.1">
    <property type="nucleotide sequence ID" value="NZ_AP026561.1"/>
</dbReference>
<feature type="transmembrane region" description="Helical" evidence="7">
    <location>
        <begin position="29"/>
        <end position="49"/>
    </location>
</feature>
<feature type="transmembrane region" description="Helical" evidence="7">
    <location>
        <begin position="213"/>
        <end position="234"/>
    </location>
</feature>
<organism evidence="9 10">
    <name type="scientific">Deinococcus aetherius</name>
    <dbReference type="NCBI Taxonomy" id="200252"/>
    <lineage>
        <taxon>Bacteria</taxon>
        <taxon>Thermotogati</taxon>
        <taxon>Deinococcota</taxon>
        <taxon>Deinococci</taxon>
        <taxon>Deinococcales</taxon>
        <taxon>Deinococcaceae</taxon>
        <taxon>Deinococcus</taxon>
    </lineage>
</organism>
<dbReference type="SUPFAM" id="SSF161098">
    <property type="entry name" value="MetI-like"/>
    <property type="match status" value="1"/>
</dbReference>
<evidence type="ECO:0000256" key="6">
    <source>
        <dbReference type="ARBA" id="ARBA00023136"/>
    </source>
</evidence>
<keyword evidence="9" id="KW-0614">Plasmid</keyword>
<feature type="transmembrane region" description="Helical" evidence="7">
    <location>
        <begin position="162"/>
        <end position="180"/>
    </location>
</feature>
<evidence type="ECO:0000256" key="2">
    <source>
        <dbReference type="ARBA" id="ARBA00022448"/>
    </source>
</evidence>
<sequence>MAAPWVSAAPRTRAATRTRRRAHLTSSTLRFVLLLLQAIIFLAPVYWMIATSLKPEGDTVAQPIQWYPHSPTLENYARVLTSPDSPVVRWTLNSAFTSLAFTFGTVLTCSLAAYAIARLKFRGREAWFWFILSSMMVPGLTTLIPSFIMMLKLGWIDTYHALIWPSMGGAFGVFMLRQFFTGIPFELEEAARLDGANSLQVFRHVIVPLSKPALATLTVFTFLGAWNSVIWPLYVVHGDMATLPAGLASFQGIYATTYGTLMAGTTLTALPALVAYLFAQRYLEEGLTLTGLKE</sequence>
<gene>
    <name evidence="9" type="ORF">DAETH_36060</name>
</gene>
<evidence type="ECO:0000256" key="7">
    <source>
        <dbReference type="RuleBase" id="RU363032"/>
    </source>
</evidence>
<keyword evidence="4 7" id="KW-0812">Transmembrane</keyword>
<keyword evidence="10" id="KW-1185">Reference proteome</keyword>
<feature type="transmembrane region" description="Helical" evidence="7">
    <location>
        <begin position="128"/>
        <end position="150"/>
    </location>
</feature>
<dbReference type="PANTHER" id="PTHR43744">
    <property type="entry name" value="ABC TRANSPORTER PERMEASE PROTEIN MG189-RELATED-RELATED"/>
    <property type="match status" value="1"/>
</dbReference>
<dbReference type="Gene3D" id="1.10.3720.10">
    <property type="entry name" value="MetI-like"/>
    <property type="match status" value="1"/>
</dbReference>
<name>A0ABN6RJX1_9DEIO</name>
<feature type="transmembrane region" description="Helical" evidence="7">
    <location>
        <begin position="95"/>
        <end position="116"/>
    </location>
</feature>
<dbReference type="PANTHER" id="PTHR43744:SF12">
    <property type="entry name" value="ABC TRANSPORTER PERMEASE PROTEIN MG189-RELATED"/>
    <property type="match status" value="1"/>
</dbReference>